<organism evidence="2 3">
    <name type="scientific">Mycena metata</name>
    <dbReference type="NCBI Taxonomy" id="1033252"/>
    <lineage>
        <taxon>Eukaryota</taxon>
        <taxon>Fungi</taxon>
        <taxon>Dikarya</taxon>
        <taxon>Basidiomycota</taxon>
        <taxon>Agaricomycotina</taxon>
        <taxon>Agaricomycetes</taxon>
        <taxon>Agaricomycetidae</taxon>
        <taxon>Agaricales</taxon>
        <taxon>Marasmiineae</taxon>
        <taxon>Mycenaceae</taxon>
        <taxon>Mycena</taxon>
    </lineage>
</organism>
<dbReference type="AlphaFoldDB" id="A0AAD7H236"/>
<feature type="region of interest" description="Disordered" evidence="1">
    <location>
        <begin position="339"/>
        <end position="365"/>
    </location>
</feature>
<comment type="caution">
    <text evidence="2">The sequence shown here is derived from an EMBL/GenBank/DDBJ whole genome shotgun (WGS) entry which is preliminary data.</text>
</comment>
<accession>A0AAD7H236</accession>
<keyword evidence="3" id="KW-1185">Reference proteome</keyword>
<feature type="compositionally biased region" description="Pro residues" evidence="1">
    <location>
        <begin position="17"/>
        <end position="48"/>
    </location>
</feature>
<gene>
    <name evidence="2" type="ORF">B0H16DRAFT_1821399</name>
</gene>
<proteinExistence type="predicted"/>
<sequence length="387" mass="42649">MPRTRSHRTVTSRRSSPPVPPSPPRRESPPVPESPPPATRRRSPPVPASPLRSRRRESPPVPPSVPQTPKRARPAGRPPSPLSPTGVHLKTDNPVRAICWTEDGKPPKRLTIYPRCDSGVRLADNKVALGAHCVEIGNTVQRFIMLSRQGGRPVGFWSTIRWGSAIPVRREGHILLLRYKGVFKLADWEEIILCVHGSPPEQVEAKTSPKSDSHVECTPSAFFPTPQCRQWLAQQRGEILSSFFFLLRQRPRFAGLFRVPAGAHQLQFQDLPQDTAHTLRASLTWRLRTSAAPHLTAGDTIILVRTFGKQLHFLRAPLVSRASQAIHSQKKMATYTRGINSAGEQGGAGEEKSGGDGCVQTPAPAVGRVPVPVLTRNLIRPSQKLKA</sequence>
<feature type="region of interest" description="Disordered" evidence="1">
    <location>
        <begin position="1"/>
        <end position="90"/>
    </location>
</feature>
<protein>
    <submittedName>
        <fullName evidence="2">Uncharacterized protein</fullName>
    </submittedName>
</protein>
<evidence type="ECO:0000313" key="3">
    <source>
        <dbReference type="Proteomes" id="UP001215598"/>
    </source>
</evidence>
<evidence type="ECO:0000256" key="1">
    <source>
        <dbReference type="SAM" id="MobiDB-lite"/>
    </source>
</evidence>
<feature type="compositionally biased region" description="Basic residues" evidence="1">
    <location>
        <begin position="1"/>
        <end position="11"/>
    </location>
</feature>
<dbReference type="Proteomes" id="UP001215598">
    <property type="component" value="Unassembled WGS sequence"/>
</dbReference>
<evidence type="ECO:0000313" key="2">
    <source>
        <dbReference type="EMBL" id="KAJ7710046.1"/>
    </source>
</evidence>
<name>A0AAD7H236_9AGAR</name>
<dbReference type="EMBL" id="JARKIB010000417">
    <property type="protein sequence ID" value="KAJ7710046.1"/>
    <property type="molecule type" value="Genomic_DNA"/>
</dbReference>
<reference evidence="2" key="1">
    <citation type="submission" date="2023-03" db="EMBL/GenBank/DDBJ databases">
        <title>Massive genome expansion in bonnet fungi (Mycena s.s.) driven by repeated elements and novel gene families across ecological guilds.</title>
        <authorList>
            <consortium name="Lawrence Berkeley National Laboratory"/>
            <person name="Harder C.B."/>
            <person name="Miyauchi S."/>
            <person name="Viragh M."/>
            <person name="Kuo A."/>
            <person name="Thoen E."/>
            <person name="Andreopoulos B."/>
            <person name="Lu D."/>
            <person name="Skrede I."/>
            <person name="Drula E."/>
            <person name="Henrissat B."/>
            <person name="Morin E."/>
            <person name="Kohler A."/>
            <person name="Barry K."/>
            <person name="LaButti K."/>
            <person name="Morin E."/>
            <person name="Salamov A."/>
            <person name="Lipzen A."/>
            <person name="Mereny Z."/>
            <person name="Hegedus B."/>
            <person name="Baldrian P."/>
            <person name="Stursova M."/>
            <person name="Weitz H."/>
            <person name="Taylor A."/>
            <person name="Grigoriev I.V."/>
            <person name="Nagy L.G."/>
            <person name="Martin F."/>
            <person name="Kauserud H."/>
        </authorList>
    </citation>
    <scope>NUCLEOTIDE SEQUENCE</scope>
    <source>
        <strain evidence="2">CBHHK182m</strain>
    </source>
</reference>